<proteinExistence type="predicted"/>
<feature type="region of interest" description="Disordered" evidence="1">
    <location>
        <begin position="1"/>
        <end position="30"/>
    </location>
</feature>
<evidence type="ECO:0000313" key="2">
    <source>
        <dbReference type="EMBL" id="GLS42812.1"/>
    </source>
</evidence>
<accession>A0ABQ6D3I2</accession>
<organism evidence="2 3">
    <name type="scientific">Methylobacterium brachythecii</name>
    <dbReference type="NCBI Taxonomy" id="1176177"/>
    <lineage>
        <taxon>Bacteria</taxon>
        <taxon>Pseudomonadati</taxon>
        <taxon>Pseudomonadota</taxon>
        <taxon>Alphaproteobacteria</taxon>
        <taxon>Hyphomicrobiales</taxon>
        <taxon>Methylobacteriaceae</taxon>
        <taxon>Methylobacterium</taxon>
    </lineage>
</organism>
<evidence type="ECO:0000256" key="1">
    <source>
        <dbReference type="SAM" id="MobiDB-lite"/>
    </source>
</evidence>
<protein>
    <submittedName>
        <fullName evidence="2">Uncharacterized protein</fullName>
    </submittedName>
</protein>
<reference evidence="3" key="1">
    <citation type="journal article" date="2019" name="Int. J. Syst. Evol. Microbiol.">
        <title>The Global Catalogue of Microorganisms (GCM) 10K type strain sequencing project: providing services to taxonomists for standard genome sequencing and annotation.</title>
        <authorList>
            <consortium name="The Broad Institute Genomics Platform"/>
            <consortium name="The Broad Institute Genome Sequencing Center for Infectious Disease"/>
            <person name="Wu L."/>
            <person name="Ma J."/>
        </authorList>
    </citation>
    <scope>NUCLEOTIDE SEQUENCE [LARGE SCALE GENOMIC DNA]</scope>
    <source>
        <strain evidence="3">NBRC 107710</strain>
    </source>
</reference>
<name>A0ABQ6D3I2_9HYPH</name>
<sequence length="120" mass="13509">MGRNERHGGLSVRTIFSPETGSGPRWFPGVKPPRAERAAINDAINNRETVINRLKEFLEAASIAVERNKSSLRVALPKRALLIGRVCFQRSVSIPERRHRSVGIGLEANRARLLIIQEFR</sequence>
<dbReference type="Proteomes" id="UP001156881">
    <property type="component" value="Unassembled WGS sequence"/>
</dbReference>
<evidence type="ECO:0000313" key="3">
    <source>
        <dbReference type="Proteomes" id="UP001156881"/>
    </source>
</evidence>
<comment type="caution">
    <text evidence="2">The sequence shown here is derived from an EMBL/GenBank/DDBJ whole genome shotgun (WGS) entry which is preliminary data.</text>
</comment>
<dbReference type="RefSeq" id="WP_183507559.1">
    <property type="nucleotide sequence ID" value="NZ_JACIDN010000006.1"/>
</dbReference>
<gene>
    <name evidence="2" type="ORF">GCM10007884_07970</name>
</gene>
<dbReference type="EMBL" id="BSPG01000002">
    <property type="protein sequence ID" value="GLS42812.1"/>
    <property type="molecule type" value="Genomic_DNA"/>
</dbReference>
<keyword evidence="3" id="KW-1185">Reference proteome</keyword>